<dbReference type="InterPro" id="IPR001650">
    <property type="entry name" value="Helicase_C-like"/>
</dbReference>
<dbReference type="EMBL" id="CP024955">
    <property type="protein sequence ID" value="ATY85951.1"/>
    <property type="molecule type" value="Genomic_DNA"/>
</dbReference>
<evidence type="ECO:0000313" key="3">
    <source>
        <dbReference type="EMBL" id="ATY85951.1"/>
    </source>
</evidence>
<dbReference type="InterPro" id="IPR027417">
    <property type="entry name" value="P-loop_NTPase"/>
</dbReference>
<organism evidence="3 4">
    <name type="scientific">Kyrpidia spormannii</name>
    <dbReference type="NCBI Taxonomy" id="2055160"/>
    <lineage>
        <taxon>Bacteria</taxon>
        <taxon>Bacillati</taxon>
        <taxon>Bacillota</taxon>
        <taxon>Bacilli</taxon>
        <taxon>Bacillales</taxon>
        <taxon>Alicyclobacillaceae</taxon>
        <taxon>Kyrpidia</taxon>
    </lineage>
</organism>
<reference evidence="4" key="1">
    <citation type="submission" date="2017-11" db="EMBL/GenBank/DDBJ databases">
        <title>Complete Genome Sequence of Kyrpidia sp. Strain EA-1, a thermophilic, hydrogen-oxidizing Bacterium, isolated from the Azores.</title>
        <authorList>
            <person name="Reiner J.E."/>
            <person name="Lapp C.J."/>
            <person name="Bunk B."/>
            <person name="Gescher J."/>
        </authorList>
    </citation>
    <scope>NUCLEOTIDE SEQUENCE [LARGE SCALE GENOMIC DNA]</scope>
    <source>
        <strain evidence="4">EA-1</strain>
    </source>
</reference>
<evidence type="ECO:0000256" key="1">
    <source>
        <dbReference type="ARBA" id="ARBA00022801"/>
    </source>
</evidence>
<name>A0A2K8N9C4_9BACL</name>
<dbReference type="Proteomes" id="UP000231932">
    <property type="component" value="Chromosome"/>
</dbReference>
<gene>
    <name evidence="3" type="ORF">CVV65_14305</name>
</gene>
<dbReference type="PANTHER" id="PTHR10799">
    <property type="entry name" value="SNF2/RAD54 HELICASE FAMILY"/>
    <property type="match status" value="1"/>
</dbReference>
<dbReference type="Pfam" id="PF00271">
    <property type="entry name" value="Helicase_C"/>
    <property type="match status" value="1"/>
</dbReference>
<accession>A0A2K8N9C4</accession>
<dbReference type="CDD" id="cd18793">
    <property type="entry name" value="SF2_C_SNF"/>
    <property type="match status" value="1"/>
</dbReference>
<dbReference type="GO" id="GO:0016787">
    <property type="term" value="F:hydrolase activity"/>
    <property type="evidence" value="ECO:0007669"/>
    <property type="project" value="UniProtKB-KW"/>
</dbReference>
<dbReference type="OrthoDB" id="9814088at2"/>
<sequence length="152" mass="16909">MCTKNASSSGTSSGIAENIDVHCDWWEGRDRRRVDEDEADFQNLWEGDPKSLRIIPLPEAVQKLCTDASAEDLNLQTADMLINFDLGWNPIKIEQRIGRIDRIGQRHPEIFVVNLCYAGSEEEVVYGRLLQRLQQANLVVGSANVPVASAAG</sequence>
<dbReference type="SUPFAM" id="SSF52540">
    <property type="entry name" value="P-loop containing nucleoside triphosphate hydrolases"/>
    <property type="match status" value="1"/>
</dbReference>
<protein>
    <recommendedName>
        <fullName evidence="2">Helicase C-terminal domain-containing protein</fullName>
    </recommendedName>
</protein>
<dbReference type="KEGG" id="kyr:CVV65_14305"/>
<dbReference type="AlphaFoldDB" id="A0A2K8N9C4"/>
<evidence type="ECO:0000313" key="4">
    <source>
        <dbReference type="Proteomes" id="UP000231932"/>
    </source>
</evidence>
<feature type="domain" description="Helicase C-terminal" evidence="2">
    <location>
        <begin position="64"/>
        <end position="104"/>
    </location>
</feature>
<evidence type="ECO:0000259" key="2">
    <source>
        <dbReference type="Pfam" id="PF00271"/>
    </source>
</evidence>
<dbReference type="InterPro" id="IPR049730">
    <property type="entry name" value="SNF2/RAD54-like_C"/>
</dbReference>
<keyword evidence="4" id="KW-1185">Reference proteome</keyword>
<dbReference type="Gene3D" id="3.40.50.300">
    <property type="entry name" value="P-loop containing nucleotide triphosphate hydrolases"/>
    <property type="match status" value="1"/>
</dbReference>
<keyword evidence="1" id="KW-0378">Hydrolase</keyword>
<proteinExistence type="predicted"/>